<feature type="region of interest" description="Disordered" evidence="1">
    <location>
        <begin position="75"/>
        <end position="95"/>
    </location>
</feature>
<reference evidence="2" key="1">
    <citation type="submission" date="2020-08" db="EMBL/GenBank/DDBJ databases">
        <title>Multicomponent nature underlies the extraordinary mechanical properties of spider dragline silk.</title>
        <authorList>
            <person name="Kono N."/>
            <person name="Nakamura H."/>
            <person name="Mori M."/>
            <person name="Yoshida Y."/>
            <person name="Ohtoshi R."/>
            <person name="Malay A.D."/>
            <person name="Moran D.A.P."/>
            <person name="Tomita M."/>
            <person name="Numata K."/>
            <person name="Arakawa K."/>
        </authorList>
    </citation>
    <scope>NUCLEOTIDE SEQUENCE</scope>
</reference>
<gene>
    <name evidence="2" type="primary">NCL1_38064</name>
    <name evidence="2" type="ORF">TNCV_1075551</name>
</gene>
<evidence type="ECO:0000313" key="3">
    <source>
        <dbReference type="Proteomes" id="UP000887159"/>
    </source>
</evidence>
<evidence type="ECO:0000256" key="1">
    <source>
        <dbReference type="SAM" id="MobiDB-lite"/>
    </source>
</evidence>
<name>A0A8X6SUV2_TRICX</name>
<protein>
    <submittedName>
        <fullName evidence="2">Uncharacterized protein</fullName>
    </submittedName>
</protein>
<sequence length="95" mass="11075">MATTSPDDKSYLSPTEKTSRHRIRAYYEQLFEKSRIIGLKETGRANWRISRHMGRCNAITGRCWQEWLDSDKFQLSDGSGQPRATADRKDRLIVK</sequence>
<dbReference type="EMBL" id="BMAU01021346">
    <property type="protein sequence ID" value="GFY17820.1"/>
    <property type="molecule type" value="Genomic_DNA"/>
</dbReference>
<proteinExistence type="predicted"/>
<accession>A0A8X6SUV2</accession>
<evidence type="ECO:0000313" key="2">
    <source>
        <dbReference type="EMBL" id="GFY17820.1"/>
    </source>
</evidence>
<dbReference type="AlphaFoldDB" id="A0A8X6SUV2"/>
<comment type="caution">
    <text evidence="2">The sequence shown here is derived from an EMBL/GenBank/DDBJ whole genome shotgun (WGS) entry which is preliminary data.</text>
</comment>
<feature type="compositionally biased region" description="Basic and acidic residues" evidence="1">
    <location>
        <begin position="85"/>
        <end position="95"/>
    </location>
</feature>
<dbReference type="Proteomes" id="UP000887159">
    <property type="component" value="Unassembled WGS sequence"/>
</dbReference>
<keyword evidence="3" id="KW-1185">Reference proteome</keyword>
<organism evidence="2 3">
    <name type="scientific">Trichonephila clavipes</name>
    <name type="common">Golden silk orbweaver</name>
    <name type="synonym">Nephila clavipes</name>
    <dbReference type="NCBI Taxonomy" id="2585209"/>
    <lineage>
        <taxon>Eukaryota</taxon>
        <taxon>Metazoa</taxon>
        <taxon>Ecdysozoa</taxon>
        <taxon>Arthropoda</taxon>
        <taxon>Chelicerata</taxon>
        <taxon>Arachnida</taxon>
        <taxon>Araneae</taxon>
        <taxon>Araneomorphae</taxon>
        <taxon>Entelegynae</taxon>
        <taxon>Araneoidea</taxon>
        <taxon>Nephilidae</taxon>
        <taxon>Trichonephila</taxon>
    </lineage>
</organism>